<reference evidence="3 4" key="1">
    <citation type="submission" date="2024-06" db="EMBL/GenBank/DDBJ databases">
        <title>The Natural Products Discovery Center: Release of the First 8490 Sequenced Strains for Exploring Actinobacteria Biosynthetic Diversity.</title>
        <authorList>
            <person name="Kalkreuter E."/>
            <person name="Kautsar S.A."/>
            <person name="Yang D."/>
            <person name="Bader C.D."/>
            <person name="Teijaro C.N."/>
            <person name="Fluegel L."/>
            <person name="Davis C.M."/>
            <person name="Simpson J.R."/>
            <person name="Lauterbach L."/>
            <person name="Steele A.D."/>
            <person name="Gui C."/>
            <person name="Meng S."/>
            <person name="Li G."/>
            <person name="Viehrig K."/>
            <person name="Ye F."/>
            <person name="Su P."/>
            <person name="Kiefer A.F."/>
            <person name="Nichols A."/>
            <person name="Cepeda A.J."/>
            <person name="Yan W."/>
            <person name="Fan B."/>
            <person name="Jiang Y."/>
            <person name="Adhikari A."/>
            <person name="Zheng C.-J."/>
            <person name="Schuster L."/>
            <person name="Cowan T.M."/>
            <person name="Smanski M.J."/>
            <person name="Chevrette M.G."/>
            <person name="De Carvalho L.P.S."/>
            <person name="Shen B."/>
        </authorList>
    </citation>
    <scope>NUCLEOTIDE SEQUENCE [LARGE SCALE GENOMIC DNA]</scope>
    <source>
        <strain evidence="3 4">NPDC050671</strain>
    </source>
</reference>
<protein>
    <submittedName>
        <fullName evidence="3">Helix-turn-helix domain-containing protein</fullName>
    </submittedName>
</protein>
<dbReference type="RefSeq" id="WP_357987349.1">
    <property type="nucleotide sequence ID" value="NZ_JBFAIH010000031.1"/>
</dbReference>
<organism evidence="3 4">
    <name type="scientific">Nocardia fusca</name>
    <dbReference type="NCBI Taxonomy" id="941183"/>
    <lineage>
        <taxon>Bacteria</taxon>
        <taxon>Bacillati</taxon>
        <taxon>Actinomycetota</taxon>
        <taxon>Actinomycetes</taxon>
        <taxon>Mycobacteriales</taxon>
        <taxon>Nocardiaceae</taxon>
        <taxon>Nocardia</taxon>
    </lineage>
</organism>
<evidence type="ECO:0000259" key="2">
    <source>
        <dbReference type="Pfam" id="PF12728"/>
    </source>
</evidence>
<name>A0ABV3FIN6_9NOCA</name>
<feature type="region of interest" description="Disordered" evidence="1">
    <location>
        <begin position="63"/>
        <end position="84"/>
    </location>
</feature>
<sequence>MSDLKLYTLAEAAEILQVKEMWLQRKLQRREVPGRKLAGHWRLTQSDLEAVIEAAAVPVIAPKPDPAGLAPGSRRRMKRRGSAA</sequence>
<evidence type="ECO:0000313" key="4">
    <source>
        <dbReference type="Proteomes" id="UP001551658"/>
    </source>
</evidence>
<evidence type="ECO:0000313" key="3">
    <source>
        <dbReference type="EMBL" id="MEV0367571.1"/>
    </source>
</evidence>
<comment type="caution">
    <text evidence="3">The sequence shown here is derived from an EMBL/GenBank/DDBJ whole genome shotgun (WGS) entry which is preliminary data.</text>
</comment>
<proteinExistence type="predicted"/>
<feature type="compositionally biased region" description="Basic residues" evidence="1">
    <location>
        <begin position="73"/>
        <end position="84"/>
    </location>
</feature>
<accession>A0ABV3FIN6</accession>
<dbReference type="Pfam" id="PF12728">
    <property type="entry name" value="HTH_17"/>
    <property type="match status" value="1"/>
</dbReference>
<evidence type="ECO:0000256" key="1">
    <source>
        <dbReference type="SAM" id="MobiDB-lite"/>
    </source>
</evidence>
<dbReference type="EMBL" id="JBFAIH010000031">
    <property type="protein sequence ID" value="MEV0367571.1"/>
    <property type="molecule type" value="Genomic_DNA"/>
</dbReference>
<dbReference type="InterPro" id="IPR041657">
    <property type="entry name" value="HTH_17"/>
</dbReference>
<feature type="domain" description="Helix-turn-helix" evidence="2">
    <location>
        <begin position="6"/>
        <end position="54"/>
    </location>
</feature>
<dbReference type="Proteomes" id="UP001551658">
    <property type="component" value="Unassembled WGS sequence"/>
</dbReference>
<gene>
    <name evidence="3" type="ORF">AB0H72_33280</name>
</gene>
<keyword evidence="4" id="KW-1185">Reference proteome</keyword>